<feature type="domain" description="Peptidase C1A papain C-terminal" evidence="2">
    <location>
        <begin position="64"/>
        <end position="284"/>
    </location>
</feature>
<dbReference type="InterPro" id="IPR038765">
    <property type="entry name" value="Papain-like_cys_pep_sf"/>
</dbReference>
<protein>
    <submittedName>
        <fullName evidence="3">Peptidase C1A papain</fullName>
    </submittedName>
</protein>
<evidence type="ECO:0000313" key="3">
    <source>
        <dbReference type="EMBL" id="EGJ49124.1"/>
    </source>
</evidence>
<dbReference type="SUPFAM" id="SSF54001">
    <property type="entry name" value="Cysteine proteinases"/>
    <property type="match status" value="1"/>
</dbReference>
<dbReference type="GO" id="GO:0008234">
    <property type="term" value="F:cysteine-type peptidase activity"/>
    <property type="evidence" value="ECO:0007669"/>
    <property type="project" value="InterPro"/>
</dbReference>
<dbReference type="SMART" id="SM00645">
    <property type="entry name" value="Pept_C1"/>
    <property type="match status" value="1"/>
</dbReference>
<dbReference type="Pfam" id="PF18560">
    <property type="entry name" value="Lectin_like"/>
    <property type="match status" value="1"/>
</dbReference>
<dbReference type="Proteomes" id="UP000007844">
    <property type="component" value="Chromosome"/>
</dbReference>
<dbReference type="STRING" id="690850.Desaf_0773"/>
<dbReference type="InterPro" id="IPR040528">
    <property type="entry name" value="Lectin-like"/>
</dbReference>
<dbReference type="PANTHER" id="PTHR12411">
    <property type="entry name" value="CYSTEINE PROTEASE FAMILY C1-RELATED"/>
    <property type="match status" value="1"/>
</dbReference>
<accession>F3YUU7</accession>
<dbReference type="Gene3D" id="3.90.70.10">
    <property type="entry name" value="Cysteine proteinases"/>
    <property type="match status" value="1"/>
</dbReference>
<reference evidence="3 4" key="1">
    <citation type="journal article" date="2011" name="J. Bacteriol.">
        <title>Genome sequence of the mercury-methylating and pleomorphic Desulfovibrio africanus Strain Walvis Bay.</title>
        <authorList>
            <person name="Brown S.D."/>
            <person name="Wall J.D."/>
            <person name="Kucken A.M."/>
            <person name="Gilmour C.C."/>
            <person name="Podar M."/>
            <person name="Brandt C.C."/>
            <person name="Teshima H."/>
            <person name="Detter J.C."/>
            <person name="Han C.S."/>
            <person name="Land M.L."/>
            <person name="Lucas S."/>
            <person name="Han J."/>
            <person name="Pennacchio L."/>
            <person name="Nolan M."/>
            <person name="Pitluck S."/>
            <person name="Woyke T."/>
            <person name="Goodwin L."/>
            <person name="Palumbo A.V."/>
            <person name="Elias D.A."/>
        </authorList>
    </citation>
    <scope>NUCLEOTIDE SEQUENCE [LARGE SCALE GENOMIC DNA]</scope>
    <source>
        <strain evidence="3 4">Walvis Bay</strain>
    </source>
</reference>
<dbReference type="Pfam" id="PF00112">
    <property type="entry name" value="Peptidase_C1"/>
    <property type="match status" value="1"/>
</dbReference>
<organism evidence="3 4">
    <name type="scientific">Desulfocurvibacter africanus subsp. africanus str. Walvis Bay</name>
    <dbReference type="NCBI Taxonomy" id="690850"/>
    <lineage>
        <taxon>Bacteria</taxon>
        <taxon>Pseudomonadati</taxon>
        <taxon>Thermodesulfobacteriota</taxon>
        <taxon>Desulfovibrionia</taxon>
        <taxon>Desulfovibrionales</taxon>
        <taxon>Desulfovibrionaceae</taxon>
        <taxon>Desulfocurvibacter</taxon>
    </lineage>
</organism>
<evidence type="ECO:0000259" key="2">
    <source>
        <dbReference type="SMART" id="SM00645"/>
    </source>
</evidence>
<dbReference type="GO" id="GO:0006508">
    <property type="term" value="P:proteolysis"/>
    <property type="evidence" value="ECO:0007669"/>
    <property type="project" value="InterPro"/>
</dbReference>
<name>F3YUU7_DESAF</name>
<dbReference type="AlphaFoldDB" id="F3YUU7"/>
<sequence>MAPVNPDFAHFLELREKQPLLQSGEFDFELDSQPDDLSFGYVPPPVDIEPWTKSQPELILQSALPARFDLRDIGRLTSVKNQGGCGACWAFAMLGSIESNLMPDENWNFSEDNMKNLHGFDYDACEGGNHMMATAYLARGMGPVLESEDVYETGSRSSPIFPARKWIRNVVFLPKRTGSQDNDAIKRAVMTHGGVYVSLYMTTSSSWYNSTNKALYYAGSSKPNHAVVVVGWDDNYPAANFPSRPAGDGAFIIKNSYGTHFGQSGYFYVSYHDLTLAKQGSSAYSFGAAPAGGYANVYQHDFLGWTSTYGFRSTDVSYASIFQAKTNEEIFAVSTYSAFPGTRYTISVYRDPADGIEDPGGPETEVSGVFPEAGLFTVDLPRPVRMEPCEAFSVVVEISAPTGARYIIPVEKAFAGYSTGATAKAGQSVARRSGGNWYDFGAEGLDVCIKAFGRPIAGQTDSDQTLCPELAPVIVSGGKDGGGGGGGGGCSLSSAARLGPEWLLLPGALLVSRIWRRFGRGRRR</sequence>
<keyword evidence="4" id="KW-1185">Reference proteome</keyword>
<evidence type="ECO:0000313" key="4">
    <source>
        <dbReference type="Proteomes" id="UP000007844"/>
    </source>
</evidence>
<dbReference type="RefSeq" id="WP_014258958.1">
    <property type="nucleotide sequence ID" value="NC_016629.1"/>
</dbReference>
<gene>
    <name evidence="3" type="ORF">Desaf_0773</name>
</gene>
<proteinExistence type="inferred from homology"/>
<dbReference type="HOGENOM" id="CLU_021680_0_1_7"/>
<dbReference type="eggNOG" id="COG4870">
    <property type="taxonomic scope" value="Bacteria"/>
</dbReference>
<dbReference type="EMBL" id="CP003221">
    <property type="protein sequence ID" value="EGJ49124.1"/>
    <property type="molecule type" value="Genomic_DNA"/>
</dbReference>
<dbReference type="KEGG" id="daf:Desaf_0773"/>
<dbReference type="CDD" id="cd02619">
    <property type="entry name" value="Peptidase_C1"/>
    <property type="match status" value="1"/>
</dbReference>
<dbReference type="InterPro" id="IPR000668">
    <property type="entry name" value="Peptidase_C1A_C"/>
</dbReference>
<dbReference type="InterPro" id="IPR013128">
    <property type="entry name" value="Peptidase_C1A"/>
</dbReference>
<comment type="similarity">
    <text evidence="1">Belongs to the peptidase C1 family.</text>
</comment>
<evidence type="ECO:0000256" key="1">
    <source>
        <dbReference type="ARBA" id="ARBA00008455"/>
    </source>
</evidence>